<feature type="compositionally biased region" description="Acidic residues" evidence="1">
    <location>
        <begin position="566"/>
        <end position="586"/>
    </location>
</feature>
<name>A0A178WQ87_ARATH</name>
<dbReference type="ExpressionAtlas" id="A0A178WQ87">
    <property type="expression patterns" value="baseline and differential"/>
</dbReference>
<feature type="region of interest" description="Disordered" evidence="1">
    <location>
        <begin position="1"/>
        <end position="130"/>
    </location>
</feature>
<accession>A0A178WQ87</accession>
<feature type="compositionally biased region" description="Acidic residues" evidence="1">
    <location>
        <begin position="320"/>
        <end position="337"/>
    </location>
</feature>
<feature type="region of interest" description="Disordered" evidence="1">
    <location>
        <begin position="821"/>
        <end position="850"/>
    </location>
</feature>
<evidence type="ECO:0000313" key="4">
    <source>
        <dbReference type="Proteomes" id="UP000078284"/>
    </source>
</evidence>
<gene>
    <name evidence="3" type="ordered locus">AXX17_At1g17390</name>
</gene>
<feature type="compositionally biased region" description="Basic and acidic residues" evidence="1">
    <location>
        <begin position="821"/>
        <end position="832"/>
    </location>
</feature>
<dbReference type="EMBL" id="LUHQ01000001">
    <property type="protein sequence ID" value="OAP19713.1"/>
    <property type="molecule type" value="Genomic_DNA"/>
</dbReference>
<evidence type="ECO:0000256" key="1">
    <source>
        <dbReference type="SAM" id="MobiDB-lite"/>
    </source>
</evidence>
<dbReference type="Proteomes" id="UP000078284">
    <property type="component" value="Chromosome 1"/>
</dbReference>
<feature type="compositionally biased region" description="Basic residues" evidence="1">
    <location>
        <begin position="838"/>
        <end position="850"/>
    </location>
</feature>
<evidence type="ECO:0008006" key="5">
    <source>
        <dbReference type="Google" id="ProtNLM"/>
    </source>
</evidence>
<keyword evidence="2" id="KW-0472">Membrane</keyword>
<evidence type="ECO:0000313" key="3">
    <source>
        <dbReference type="EMBL" id="OAP19713.1"/>
    </source>
</evidence>
<organism evidence="3 4">
    <name type="scientific">Arabidopsis thaliana</name>
    <name type="common">Mouse-ear cress</name>
    <dbReference type="NCBI Taxonomy" id="3702"/>
    <lineage>
        <taxon>Eukaryota</taxon>
        <taxon>Viridiplantae</taxon>
        <taxon>Streptophyta</taxon>
        <taxon>Embryophyta</taxon>
        <taxon>Tracheophyta</taxon>
        <taxon>Spermatophyta</taxon>
        <taxon>Magnoliopsida</taxon>
        <taxon>eudicotyledons</taxon>
        <taxon>Gunneridae</taxon>
        <taxon>Pentapetalae</taxon>
        <taxon>rosids</taxon>
        <taxon>malvids</taxon>
        <taxon>Brassicales</taxon>
        <taxon>Brassicaceae</taxon>
        <taxon>Camelineae</taxon>
        <taxon>Arabidopsis</taxon>
    </lineage>
</organism>
<sequence>MASSPAKNKISVSPSSLFSSSSPSMPSRPNPKQRNSETGDLMRRSFRGNPFSADPSRRNSIGRECSNRVEIGDKENQNDKDQIANVVKGPTKGSKHFMSPTISAVSKINPSPRKKILSDKNEVSRSFDKSHHQVQVKSSVSFSDVISIIGEDKDVDQICIDETKQLREEESHDITVSDFDEILERKSNDNSSFKISPLPPYVPYTFPVFESHEVDPVVAPYDPKKNYLSPRPQFLHYKPNPRIEHRSDECKQLEELFISESSSSDTDLSAEREEEGQQEEEVASQEGVVAVEEQEDDGEERLEAAEEILDVDGEERLEAVESDDEEEEVVVGESIEEEETHQISKQSRFSKTSMLLGWILALGVAYHLLVSSTTFSQQTITDSPFYQFNISPEIIMSASENFEQLGAKLRMWAESSFVYLDKLVSSLREEEGSVPFQFHNLTDLLEDKRLSDAVFQSTSVEIIVDGFIVDSLEVDSLEVDIEEVNVGHQEPEEESENSGEISLQAVYEEDDNEVEQENEEGKVNLEIVDECDEQAEIKIATDTEVNGGERYSESLSEEGHGGQETDVVEGQEEYEENDQNNMEEAESDAQLLDDVQSAAISSNQQEQTGVANVETVQEEEGVGEIAGGSLSVSEEATDVEHDGNEVEEEESGFGEVVNDAGSEDILLSGQKKVLVLFSTMMVILAAVAAGFLLAKKKTKPVMLQHEDGEPTAISATKVVEHVPVENLIRERLSSLNFKEEEEEVGDDRKREVSSFPSEMSFSFSKNKPLHSCSNKKDDLKEHQSGGGGKKSNDSGESMASSASEYSIGSVSYGSFTTYEKIQKRSGHEEKEMITPVRRSSRIRNHQHSGQ</sequence>
<feature type="transmembrane region" description="Helical" evidence="2">
    <location>
        <begin position="673"/>
        <end position="694"/>
    </location>
</feature>
<feature type="compositionally biased region" description="Low complexity" evidence="1">
    <location>
        <begin position="11"/>
        <end position="27"/>
    </location>
</feature>
<dbReference type="PANTHER" id="PTHR34775:SF8">
    <property type="entry name" value="BNAC05G12700D PROTEIN"/>
    <property type="match status" value="1"/>
</dbReference>
<feature type="compositionally biased region" description="Basic and acidic residues" evidence="1">
    <location>
        <begin position="116"/>
        <end position="130"/>
    </location>
</feature>
<protein>
    <recommendedName>
        <fullName evidence="5">Transmembrane protein</fullName>
    </recommendedName>
</protein>
<evidence type="ECO:0000256" key="2">
    <source>
        <dbReference type="SAM" id="Phobius"/>
    </source>
</evidence>
<feature type="region of interest" description="Disordered" evidence="1">
    <location>
        <begin position="601"/>
        <end position="654"/>
    </location>
</feature>
<feature type="region of interest" description="Disordered" evidence="1">
    <location>
        <begin position="258"/>
        <end position="299"/>
    </location>
</feature>
<reference evidence="4" key="1">
    <citation type="journal article" date="2016" name="Proc. Natl. Acad. Sci. U.S.A.">
        <title>Chromosome-level assembly of Arabidopsis thaliana Ler reveals the extent of translocation and inversion polymorphisms.</title>
        <authorList>
            <person name="Zapata L."/>
            <person name="Ding J."/>
            <person name="Willing E.M."/>
            <person name="Hartwig B."/>
            <person name="Bezdan D."/>
            <person name="Jiao W.B."/>
            <person name="Patel V."/>
            <person name="Velikkakam James G."/>
            <person name="Koornneef M."/>
            <person name="Ossowski S."/>
            <person name="Schneeberger K."/>
        </authorList>
    </citation>
    <scope>NUCLEOTIDE SEQUENCE [LARGE SCALE GENOMIC DNA]</scope>
    <source>
        <strain evidence="4">cv. Landsberg erecta</strain>
    </source>
</reference>
<feature type="compositionally biased region" description="Low complexity" evidence="1">
    <location>
        <begin position="258"/>
        <end position="267"/>
    </location>
</feature>
<feature type="compositionally biased region" description="Polar residues" evidence="1">
    <location>
        <begin position="601"/>
        <end position="610"/>
    </location>
</feature>
<proteinExistence type="predicted"/>
<dbReference type="AlphaFoldDB" id="A0A178WQ87"/>
<feature type="region of interest" description="Disordered" evidence="1">
    <location>
        <begin position="738"/>
        <end position="805"/>
    </location>
</feature>
<keyword evidence="2" id="KW-0812">Transmembrane</keyword>
<feature type="compositionally biased region" description="Acidic residues" evidence="1">
    <location>
        <begin position="272"/>
        <end position="283"/>
    </location>
</feature>
<feature type="compositionally biased region" description="Basic and acidic residues" evidence="1">
    <location>
        <begin position="65"/>
        <end position="82"/>
    </location>
</feature>
<comment type="caution">
    <text evidence="3">The sequence shown here is derived from an EMBL/GenBank/DDBJ whole genome shotgun (WGS) entry which is preliminary data.</text>
</comment>
<feature type="compositionally biased region" description="Basic and acidic residues" evidence="1">
    <location>
        <begin position="774"/>
        <end position="783"/>
    </location>
</feature>
<feature type="compositionally biased region" description="Basic and acidic residues" evidence="1">
    <location>
        <begin position="34"/>
        <end position="43"/>
    </location>
</feature>
<dbReference type="PANTHER" id="PTHR34775">
    <property type="entry name" value="TRANSMEMBRANE PROTEIN"/>
    <property type="match status" value="1"/>
</dbReference>
<feature type="region of interest" description="Disordered" evidence="1">
    <location>
        <begin position="543"/>
        <end position="586"/>
    </location>
</feature>
<feature type="compositionally biased region" description="Polar residues" evidence="1">
    <location>
        <begin position="100"/>
        <end position="109"/>
    </location>
</feature>
<feature type="compositionally biased region" description="Low complexity" evidence="1">
    <location>
        <begin position="753"/>
        <end position="764"/>
    </location>
</feature>
<feature type="region of interest" description="Disordered" evidence="1">
    <location>
        <begin position="318"/>
        <end position="337"/>
    </location>
</feature>
<keyword evidence="2" id="KW-1133">Transmembrane helix</keyword>